<evidence type="ECO:0000313" key="4">
    <source>
        <dbReference type="Proteomes" id="UP001595872"/>
    </source>
</evidence>
<dbReference type="Proteomes" id="UP001595872">
    <property type="component" value="Unassembled WGS sequence"/>
</dbReference>
<feature type="compositionally biased region" description="Polar residues" evidence="1">
    <location>
        <begin position="187"/>
        <end position="207"/>
    </location>
</feature>
<reference evidence="4" key="1">
    <citation type="journal article" date="2019" name="Int. J. Syst. Evol. Microbiol.">
        <title>The Global Catalogue of Microorganisms (GCM) 10K type strain sequencing project: providing services to taxonomists for standard genome sequencing and annotation.</title>
        <authorList>
            <consortium name="The Broad Institute Genomics Platform"/>
            <consortium name="The Broad Institute Genome Sequencing Center for Infectious Disease"/>
            <person name="Wu L."/>
            <person name="Ma J."/>
        </authorList>
    </citation>
    <scope>NUCLEOTIDE SEQUENCE [LARGE SCALE GENOMIC DNA]</scope>
    <source>
        <strain evidence="4">KLKA75</strain>
    </source>
</reference>
<dbReference type="RefSeq" id="WP_378264915.1">
    <property type="nucleotide sequence ID" value="NZ_JBHSIT010000019.1"/>
</dbReference>
<feature type="region of interest" description="Disordered" evidence="1">
    <location>
        <begin position="186"/>
        <end position="211"/>
    </location>
</feature>
<organism evidence="3 4">
    <name type="scientific">Actinomadura gamaensis</name>
    <dbReference type="NCBI Taxonomy" id="1763541"/>
    <lineage>
        <taxon>Bacteria</taxon>
        <taxon>Bacillati</taxon>
        <taxon>Actinomycetota</taxon>
        <taxon>Actinomycetes</taxon>
        <taxon>Streptosporangiales</taxon>
        <taxon>Thermomonosporaceae</taxon>
        <taxon>Actinomadura</taxon>
    </lineage>
</organism>
<keyword evidence="2" id="KW-1133">Transmembrane helix</keyword>
<proteinExistence type="predicted"/>
<keyword evidence="2" id="KW-0472">Membrane</keyword>
<comment type="caution">
    <text evidence="3">The sequence shown here is derived from an EMBL/GenBank/DDBJ whole genome shotgun (WGS) entry which is preliminary data.</text>
</comment>
<name>A0ABV9UCX5_9ACTN</name>
<keyword evidence="2" id="KW-0812">Transmembrane</keyword>
<protein>
    <submittedName>
        <fullName evidence="3">Uncharacterized protein</fullName>
    </submittedName>
</protein>
<gene>
    <name evidence="3" type="ORF">ACFPCY_40985</name>
</gene>
<evidence type="ECO:0000256" key="2">
    <source>
        <dbReference type="SAM" id="Phobius"/>
    </source>
</evidence>
<evidence type="ECO:0000256" key="1">
    <source>
        <dbReference type="SAM" id="MobiDB-lite"/>
    </source>
</evidence>
<dbReference type="EMBL" id="JBHSIT010000019">
    <property type="protein sequence ID" value="MFC4913724.1"/>
    <property type="molecule type" value="Genomic_DNA"/>
</dbReference>
<keyword evidence="4" id="KW-1185">Reference proteome</keyword>
<evidence type="ECO:0000313" key="3">
    <source>
        <dbReference type="EMBL" id="MFC4913724.1"/>
    </source>
</evidence>
<sequence>MANGWALESPALLKAGVFRFEYPNLVAMAIIRCDARAGTYPVDVAPDADHRTTPVHWANINVRETGDAERRTCADQVKKIPPFPREENWPPTSPWPQSEWDVRTFRPGSVVTVTDSDDEGFTGRIEVRSKGFVNAATLHGAKATAIGKVKIRPDAKPGLYEVYRRRRGEKTSDDGLWARYRVGEPRQANSAPPVQLKPTATASSLSSSERKGTGLFPFSTIYWAIPALIVLTFGVWSFRRWLRRKGSA</sequence>
<accession>A0ABV9UCX5</accession>
<feature type="transmembrane region" description="Helical" evidence="2">
    <location>
        <begin position="215"/>
        <end position="238"/>
    </location>
</feature>